<dbReference type="GO" id="GO:0008270">
    <property type="term" value="F:zinc ion binding"/>
    <property type="evidence" value="ECO:0007669"/>
    <property type="project" value="UniProtKB-KW"/>
</dbReference>
<evidence type="ECO:0000256" key="1">
    <source>
        <dbReference type="ARBA" id="ARBA00022723"/>
    </source>
</evidence>
<dbReference type="InterPro" id="IPR013083">
    <property type="entry name" value="Znf_RING/FYVE/PHD"/>
</dbReference>
<evidence type="ECO:0000256" key="4">
    <source>
        <dbReference type="PROSITE-ProRule" id="PRU00175"/>
    </source>
</evidence>
<keyword evidence="3" id="KW-0862">Zinc</keyword>
<evidence type="ECO:0000259" key="5">
    <source>
        <dbReference type="PROSITE" id="PS50089"/>
    </source>
</evidence>
<evidence type="ECO:0000259" key="6">
    <source>
        <dbReference type="PROSITE" id="PS51292"/>
    </source>
</evidence>
<feature type="domain" description="RING-type" evidence="5">
    <location>
        <begin position="78"/>
        <end position="128"/>
    </location>
</feature>
<evidence type="ECO:0000256" key="3">
    <source>
        <dbReference type="ARBA" id="ARBA00022833"/>
    </source>
</evidence>
<dbReference type="PROSITE" id="PS51292">
    <property type="entry name" value="ZF_RING_CH"/>
    <property type="match status" value="1"/>
</dbReference>
<dbReference type="InterPro" id="IPR011016">
    <property type="entry name" value="Znf_RING-CH"/>
</dbReference>
<evidence type="ECO:0000313" key="8">
    <source>
        <dbReference type="Proteomes" id="UP000838756"/>
    </source>
</evidence>
<dbReference type="PANTHER" id="PTHR20893:SF2">
    <property type="entry name" value="LD08641P"/>
    <property type="match status" value="1"/>
</dbReference>
<sequence>MYADLTPQILEVFAQLSWRKKALFVLGLIHHWRFSVWSVLYAMSLYAKPVRSIADCDAARVNVETDSLVGSVGSSRDCWICYDSARPEPLITPCRCTGDVAAVHHDCLRRWLVESSRNTDGLKCKVCNTPYIVQETNK</sequence>
<proteinExistence type="predicted"/>
<keyword evidence="8" id="KW-1185">Reference proteome</keyword>
<keyword evidence="2 4" id="KW-0863">Zinc-finger</keyword>
<dbReference type="Gene3D" id="3.30.40.10">
    <property type="entry name" value="Zinc/RING finger domain, C3HC4 (zinc finger)"/>
    <property type="match status" value="1"/>
</dbReference>
<dbReference type="OrthoDB" id="2154780at2759"/>
<gene>
    <name evidence="7" type="primary">jg4126</name>
    <name evidence="7" type="ORF">PAEG_LOCUS15773</name>
</gene>
<keyword evidence="1" id="KW-0479">Metal-binding</keyword>
<protein>
    <submittedName>
        <fullName evidence="7">Jg4126 protein</fullName>
    </submittedName>
</protein>
<dbReference type="Proteomes" id="UP000838756">
    <property type="component" value="Unassembled WGS sequence"/>
</dbReference>
<dbReference type="Pfam" id="PF12906">
    <property type="entry name" value="RINGv"/>
    <property type="match status" value="1"/>
</dbReference>
<evidence type="ECO:0000313" key="7">
    <source>
        <dbReference type="EMBL" id="CAH2238725.1"/>
    </source>
</evidence>
<accession>A0A8S4RKX5</accession>
<comment type="caution">
    <text evidence="7">The sequence shown here is derived from an EMBL/GenBank/DDBJ whole genome shotgun (WGS) entry which is preliminary data.</text>
</comment>
<dbReference type="CDD" id="cd16495">
    <property type="entry name" value="RING_CH-C4HC3_MARCH"/>
    <property type="match status" value="1"/>
</dbReference>
<dbReference type="PANTHER" id="PTHR20893">
    <property type="entry name" value="LD08641P"/>
    <property type="match status" value="1"/>
</dbReference>
<dbReference type="SMART" id="SM00744">
    <property type="entry name" value="RINGv"/>
    <property type="match status" value="1"/>
</dbReference>
<dbReference type="PROSITE" id="PS50089">
    <property type="entry name" value="ZF_RING_2"/>
    <property type="match status" value="1"/>
</dbReference>
<organism evidence="7 8">
    <name type="scientific">Pararge aegeria aegeria</name>
    <dbReference type="NCBI Taxonomy" id="348720"/>
    <lineage>
        <taxon>Eukaryota</taxon>
        <taxon>Metazoa</taxon>
        <taxon>Ecdysozoa</taxon>
        <taxon>Arthropoda</taxon>
        <taxon>Hexapoda</taxon>
        <taxon>Insecta</taxon>
        <taxon>Pterygota</taxon>
        <taxon>Neoptera</taxon>
        <taxon>Endopterygota</taxon>
        <taxon>Lepidoptera</taxon>
        <taxon>Glossata</taxon>
        <taxon>Ditrysia</taxon>
        <taxon>Papilionoidea</taxon>
        <taxon>Nymphalidae</taxon>
        <taxon>Satyrinae</taxon>
        <taxon>Satyrini</taxon>
        <taxon>Parargina</taxon>
        <taxon>Pararge</taxon>
    </lineage>
</organism>
<name>A0A8S4RKX5_9NEOP</name>
<dbReference type="SUPFAM" id="SSF57850">
    <property type="entry name" value="RING/U-box"/>
    <property type="match status" value="1"/>
</dbReference>
<dbReference type="EMBL" id="CAKXAJ010025385">
    <property type="protein sequence ID" value="CAH2238725.1"/>
    <property type="molecule type" value="Genomic_DNA"/>
</dbReference>
<dbReference type="AlphaFoldDB" id="A0A8S4RKX5"/>
<reference evidence="7" key="1">
    <citation type="submission" date="2022-03" db="EMBL/GenBank/DDBJ databases">
        <authorList>
            <person name="Lindestad O."/>
        </authorList>
    </citation>
    <scope>NUCLEOTIDE SEQUENCE</scope>
</reference>
<feature type="domain" description="RING-CH-type" evidence="6">
    <location>
        <begin position="70"/>
        <end position="134"/>
    </location>
</feature>
<dbReference type="InterPro" id="IPR001841">
    <property type="entry name" value="Znf_RING"/>
</dbReference>
<evidence type="ECO:0000256" key="2">
    <source>
        <dbReference type="ARBA" id="ARBA00022771"/>
    </source>
</evidence>